<reference evidence="7" key="1">
    <citation type="journal article" date="2019" name="Int. J. Syst. Evol. Microbiol.">
        <title>The Global Catalogue of Microorganisms (GCM) 10K type strain sequencing project: providing services to taxonomists for standard genome sequencing and annotation.</title>
        <authorList>
            <consortium name="The Broad Institute Genomics Platform"/>
            <consortium name="The Broad Institute Genome Sequencing Center for Infectious Disease"/>
            <person name="Wu L."/>
            <person name="Ma J."/>
        </authorList>
    </citation>
    <scope>NUCLEOTIDE SEQUENCE [LARGE SCALE GENOMIC DNA]</scope>
    <source>
        <strain evidence="7">JCM 31920</strain>
    </source>
</reference>
<protein>
    <submittedName>
        <fullName evidence="6">Response regulator transcription factor</fullName>
    </submittedName>
</protein>
<evidence type="ECO:0000313" key="6">
    <source>
        <dbReference type="EMBL" id="GAA4432424.1"/>
    </source>
</evidence>
<dbReference type="Gene3D" id="3.40.50.2300">
    <property type="match status" value="1"/>
</dbReference>
<proteinExistence type="predicted"/>
<organism evidence="6 7">
    <name type="scientific">Ravibacter arvi</name>
    <dbReference type="NCBI Taxonomy" id="2051041"/>
    <lineage>
        <taxon>Bacteria</taxon>
        <taxon>Pseudomonadati</taxon>
        <taxon>Bacteroidota</taxon>
        <taxon>Cytophagia</taxon>
        <taxon>Cytophagales</taxon>
        <taxon>Spirosomataceae</taxon>
        <taxon>Ravibacter</taxon>
    </lineage>
</organism>
<dbReference type="InterPro" id="IPR016032">
    <property type="entry name" value="Sig_transdc_resp-reg_C-effctor"/>
</dbReference>
<feature type="domain" description="HTH luxR-type" evidence="4">
    <location>
        <begin position="145"/>
        <end position="210"/>
    </location>
</feature>
<evidence type="ECO:0000256" key="1">
    <source>
        <dbReference type="ARBA" id="ARBA00022553"/>
    </source>
</evidence>
<dbReference type="PANTHER" id="PTHR43214:SF43">
    <property type="entry name" value="TWO-COMPONENT RESPONSE REGULATOR"/>
    <property type="match status" value="1"/>
</dbReference>
<dbReference type="InterPro" id="IPR000792">
    <property type="entry name" value="Tscrpt_reg_LuxR_C"/>
</dbReference>
<dbReference type="PROSITE" id="PS50110">
    <property type="entry name" value="RESPONSE_REGULATORY"/>
    <property type="match status" value="1"/>
</dbReference>
<dbReference type="PROSITE" id="PS50043">
    <property type="entry name" value="HTH_LUXR_2"/>
    <property type="match status" value="1"/>
</dbReference>
<keyword evidence="7" id="KW-1185">Reference proteome</keyword>
<dbReference type="PRINTS" id="PR00038">
    <property type="entry name" value="HTHLUXR"/>
</dbReference>
<feature type="domain" description="Response regulatory" evidence="5">
    <location>
        <begin position="6"/>
        <end position="122"/>
    </location>
</feature>
<evidence type="ECO:0000256" key="3">
    <source>
        <dbReference type="PROSITE-ProRule" id="PRU00169"/>
    </source>
</evidence>
<dbReference type="CDD" id="cd06170">
    <property type="entry name" value="LuxR_C_like"/>
    <property type="match status" value="1"/>
</dbReference>
<dbReference type="SUPFAM" id="SSF52172">
    <property type="entry name" value="CheY-like"/>
    <property type="match status" value="1"/>
</dbReference>
<name>A0ABP8LQ60_9BACT</name>
<evidence type="ECO:0000313" key="7">
    <source>
        <dbReference type="Proteomes" id="UP001501508"/>
    </source>
</evidence>
<keyword evidence="2" id="KW-0238">DNA-binding</keyword>
<accession>A0ABP8LQ60</accession>
<dbReference type="Proteomes" id="UP001501508">
    <property type="component" value="Unassembled WGS sequence"/>
</dbReference>
<comment type="caution">
    <text evidence="6">The sequence shown here is derived from an EMBL/GenBank/DDBJ whole genome shotgun (WGS) entry which is preliminary data.</text>
</comment>
<dbReference type="SMART" id="SM00421">
    <property type="entry name" value="HTH_LUXR"/>
    <property type="match status" value="1"/>
</dbReference>
<dbReference type="InterPro" id="IPR011006">
    <property type="entry name" value="CheY-like_superfamily"/>
</dbReference>
<feature type="modified residue" description="4-aspartylphosphate" evidence="3">
    <location>
        <position position="57"/>
    </location>
</feature>
<dbReference type="InterPro" id="IPR058245">
    <property type="entry name" value="NreC/VraR/RcsB-like_REC"/>
</dbReference>
<dbReference type="SUPFAM" id="SSF46894">
    <property type="entry name" value="C-terminal effector domain of the bipartite response regulators"/>
    <property type="match status" value="1"/>
</dbReference>
<dbReference type="Pfam" id="PF00196">
    <property type="entry name" value="GerE"/>
    <property type="match status" value="1"/>
</dbReference>
<dbReference type="Pfam" id="PF00072">
    <property type="entry name" value="Response_reg"/>
    <property type="match status" value="1"/>
</dbReference>
<sequence>MHPMITLGIADDHSLIVSGLTHMLSEETGVRILFTAHSGAEVKAALRQQVPDVLLLDIELPDINGIELCTEISTRYPQLPVVALTNHDEIVYVRKMMRGGAKGYLLKGTDKQTLLRAIRTVKGGEQFIDSQIEQAILQHTIMGKKPAGQIRLTSREKEILTLIAHEFSNQEIADKLFLSIRTVESHRHSLNQKLNIKNPAGLVKEAYLRGLIS</sequence>
<gene>
    <name evidence="6" type="ORF">GCM10023091_04490</name>
</gene>
<evidence type="ECO:0000256" key="2">
    <source>
        <dbReference type="ARBA" id="ARBA00023125"/>
    </source>
</evidence>
<dbReference type="CDD" id="cd17535">
    <property type="entry name" value="REC_NarL-like"/>
    <property type="match status" value="1"/>
</dbReference>
<dbReference type="PANTHER" id="PTHR43214">
    <property type="entry name" value="TWO-COMPONENT RESPONSE REGULATOR"/>
    <property type="match status" value="1"/>
</dbReference>
<evidence type="ECO:0000259" key="5">
    <source>
        <dbReference type="PROSITE" id="PS50110"/>
    </source>
</evidence>
<dbReference type="InterPro" id="IPR001789">
    <property type="entry name" value="Sig_transdc_resp-reg_receiver"/>
</dbReference>
<dbReference type="SMART" id="SM00448">
    <property type="entry name" value="REC"/>
    <property type="match status" value="1"/>
</dbReference>
<keyword evidence="1 3" id="KW-0597">Phosphoprotein</keyword>
<evidence type="ECO:0000259" key="4">
    <source>
        <dbReference type="PROSITE" id="PS50043"/>
    </source>
</evidence>
<dbReference type="InterPro" id="IPR039420">
    <property type="entry name" value="WalR-like"/>
</dbReference>
<dbReference type="EMBL" id="BAABEY010000002">
    <property type="protein sequence ID" value="GAA4432424.1"/>
    <property type="molecule type" value="Genomic_DNA"/>
</dbReference>